<reference evidence="2" key="1">
    <citation type="submission" date="2013-12" db="EMBL/GenBank/DDBJ databases">
        <authorList>
            <person name="Linke B."/>
        </authorList>
    </citation>
    <scope>NUCLEOTIDE SEQUENCE [LARGE SCALE GENOMIC DNA]</scope>
    <source>
        <strain evidence="2">CRIB-18</strain>
    </source>
</reference>
<reference evidence="2" key="2">
    <citation type="submission" date="2014-09" db="EMBL/GenBank/DDBJ databases">
        <title>Criblamydia sequanensis harbors a mega-plasmid encoding arsenite resistance.</title>
        <authorList>
            <person name="Bertelli C."/>
            <person name="Goesmann A."/>
            <person name="Greub G."/>
        </authorList>
    </citation>
    <scope>NUCLEOTIDE SEQUENCE [LARGE SCALE GENOMIC DNA]</scope>
    <source>
        <strain evidence="2">CRIB-18</strain>
    </source>
</reference>
<dbReference type="SUPFAM" id="SSF54913">
    <property type="entry name" value="GlnB-like"/>
    <property type="match status" value="1"/>
</dbReference>
<dbReference type="Pfam" id="PF02641">
    <property type="entry name" value="DUF190"/>
    <property type="match status" value="1"/>
</dbReference>
<name>A0A090E2E4_9BACT</name>
<dbReference type="EMBL" id="CCEJ010000010">
    <property type="protein sequence ID" value="CDR34824.1"/>
    <property type="molecule type" value="Genomic_DNA"/>
</dbReference>
<dbReference type="eggNOG" id="COG1993">
    <property type="taxonomic scope" value="Bacteria"/>
</dbReference>
<dbReference type="AlphaFoldDB" id="A0A090E2E4"/>
<dbReference type="InterPro" id="IPR015867">
    <property type="entry name" value="N-reg_PII/ATP_PRibTrfase_C"/>
</dbReference>
<proteinExistence type="inferred from homology"/>
<accession>A0A090E2E4</accession>
<evidence type="ECO:0000313" key="2">
    <source>
        <dbReference type="EMBL" id="CDR34824.1"/>
    </source>
</evidence>
<comment type="caution">
    <text evidence="2">The sequence shown here is derived from an EMBL/GenBank/DDBJ whole genome shotgun (WGS) entry which is preliminary data.</text>
</comment>
<gene>
    <name evidence="2" type="ORF">CSEC_2018</name>
</gene>
<dbReference type="PANTHER" id="PTHR35983">
    <property type="entry name" value="UPF0166 PROTEIN TM_0021"/>
    <property type="match status" value="1"/>
</dbReference>
<dbReference type="InterPro" id="IPR003793">
    <property type="entry name" value="UPF0166"/>
</dbReference>
<protein>
    <submittedName>
        <fullName evidence="2">Uncharacterized protein</fullName>
    </submittedName>
</protein>
<dbReference type="RefSeq" id="WP_041018383.1">
    <property type="nucleotide sequence ID" value="NZ_CCEJ010000010.1"/>
</dbReference>
<keyword evidence="3" id="KW-1185">Reference proteome</keyword>
<dbReference type="Gene3D" id="3.30.70.120">
    <property type="match status" value="1"/>
</dbReference>
<dbReference type="Proteomes" id="UP000031552">
    <property type="component" value="Unassembled WGS sequence"/>
</dbReference>
<evidence type="ECO:0000256" key="1">
    <source>
        <dbReference type="ARBA" id="ARBA00010554"/>
    </source>
</evidence>
<organism evidence="2 3">
    <name type="scientific">Candidatus Criblamydia sequanensis CRIB-18</name>
    <dbReference type="NCBI Taxonomy" id="1437425"/>
    <lineage>
        <taxon>Bacteria</taxon>
        <taxon>Pseudomonadati</taxon>
        <taxon>Chlamydiota</taxon>
        <taxon>Chlamydiia</taxon>
        <taxon>Parachlamydiales</taxon>
        <taxon>Candidatus Criblamydiaceae</taxon>
        <taxon>Candidatus Criblamydia</taxon>
    </lineage>
</organism>
<dbReference type="OrthoDB" id="5339790at2"/>
<dbReference type="PANTHER" id="PTHR35983:SF1">
    <property type="entry name" value="UPF0166 PROTEIN TM_0021"/>
    <property type="match status" value="1"/>
</dbReference>
<evidence type="ECO:0000313" key="3">
    <source>
        <dbReference type="Proteomes" id="UP000031552"/>
    </source>
</evidence>
<dbReference type="STRING" id="1437425.CSEC_2018"/>
<dbReference type="InterPro" id="IPR011322">
    <property type="entry name" value="N-reg_PII-like_a/b"/>
</dbReference>
<comment type="similarity">
    <text evidence="1">Belongs to the UPF0166 family.</text>
</comment>
<sequence length="111" mass="13006">MEGVCLRFYTYEQKKHHCGMLLYEWLLEFAKKNKIHGGSAFRGIAGFGRHGILHEEHFFELASNVPIEIVFIMSAKEAEEFLIRLKETEKLDLFYVKTHIEYGTLDNNNHS</sequence>